<feature type="transmembrane region" description="Helical" evidence="5">
    <location>
        <begin position="141"/>
        <end position="160"/>
    </location>
</feature>
<organism evidence="7 8">
    <name type="scientific">Pseudomonas deceptionensis</name>
    <dbReference type="NCBI Taxonomy" id="882211"/>
    <lineage>
        <taxon>Bacteria</taxon>
        <taxon>Pseudomonadati</taxon>
        <taxon>Pseudomonadota</taxon>
        <taxon>Gammaproteobacteria</taxon>
        <taxon>Pseudomonadales</taxon>
        <taxon>Pseudomonadaceae</taxon>
        <taxon>Pseudomonas</taxon>
    </lineage>
</organism>
<evidence type="ECO:0000256" key="2">
    <source>
        <dbReference type="ARBA" id="ARBA00022692"/>
    </source>
</evidence>
<evidence type="ECO:0000256" key="4">
    <source>
        <dbReference type="ARBA" id="ARBA00023136"/>
    </source>
</evidence>
<dbReference type="InterPro" id="IPR050638">
    <property type="entry name" value="AA-Vitamin_Transporters"/>
</dbReference>
<feature type="transmembrane region" description="Helical" evidence="5">
    <location>
        <begin position="117"/>
        <end position="135"/>
    </location>
</feature>
<dbReference type="InterPro" id="IPR037185">
    <property type="entry name" value="EmrE-like"/>
</dbReference>
<evidence type="ECO:0000256" key="1">
    <source>
        <dbReference type="ARBA" id="ARBA00004141"/>
    </source>
</evidence>
<feature type="domain" description="EamA" evidence="6">
    <location>
        <begin position="141"/>
        <end position="277"/>
    </location>
</feature>
<feature type="transmembrane region" description="Helical" evidence="5">
    <location>
        <begin position="263"/>
        <end position="281"/>
    </location>
</feature>
<dbReference type="GO" id="GO:0016020">
    <property type="term" value="C:membrane"/>
    <property type="evidence" value="ECO:0007669"/>
    <property type="project" value="UniProtKB-SubCell"/>
</dbReference>
<feature type="transmembrane region" description="Helical" evidence="5">
    <location>
        <begin position="238"/>
        <end position="257"/>
    </location>
</feature>
<feature type="transmembrane region" description="Helical" evidence="5">
    <location>
        <begin position="203"/>
        <end position="226"/>
    </location>
</feature>
<feature type="domain" description="EamA" evidence="6">
    <location>
        <begin position="6"/>
        <end position="131"/>
    </location>
</feature>
<evidence type="ECO:0000256" key="5">
    <source>
        <dbReference type="SAM" id="Phobius"/>
    </source>
</evidence>
<dbReference type="PANTHER" id="PTHR32322:SF9">
    <property type="entry name" value="AMINO-ACID METABOLITE EFFLUX PUMP-RELATED"/>
    <property type="match status" value="1"/>
</dbReference>
<keyword evidence="8" id="KW-1185">Reference proteome</keyword>
<dbReference type="Proteomes" id="UP000183613">
    <property type="component" value="Unassembled WGS sequence"/>
</dbReference>
<dbReference type="EMBL" id="FNUD01000002">
    <property type="protein sequence ID" value="SEE18599.1"/>
    <property type="molecule type" value="Genomic_DNA"/>
</dbReference>
<dbReference type="SUPFAM" id="SSF103481">
    <property type="entry name" value="Multidrug resistance efflux transporter EmrE"/>
    <property type="match status" value="2"/>
</dbReference>
<dbReference type="PANTHER" id="PTHR32322">
    <property type="entry name" value="INNER MEMBRANE TRANSPORTER"/>
    <property type="match status" value="1"/>
</dbReference>
<dbReference type="InterPro" id="IPR000620">
    <property type="entry name" value="EamA_dom"/>
</dbReference>
<reference evidence="7" key="1">
    <citation type="submission" date="2016-10" db="EMBL/GenBank/DDBJ databases">
        <authorList>
            <person name="Varghese N."/>
            <person name="Submissions S."/>
        </authorList>
    </citation>
    <scope>NUCLEOTIDE SEQUENCE [LARGE SCALE GENOMIC DNA]</scope>
    <source>
        <strain evidence="7">LMG 25555</strain>
    </source>
</reference>
<keyword evidence="3 5" id="KW-1133">Transmembrane helix</keyword>
<proteinExistence type="predicted"/>
<evidence type="ECO:0000259" key="6">
    <source>
        <dbReference type="Pfam" id="PF00892"/>
    </source>
</evidence>
<name>A0A0J6FY96_PSEDM</name>
<comment type="caution">
    <text evidence="7">The sequence shown here is derived from an EMBL/GenBank/DDBJ whole genome shotgun (WGS) entry which is preliminary data.</text>
</comment>
<feature type="transmembrane region" description="Helical" evidence="5">
    <location>
        <begin position="88"/>
        <end position="108"/>
    </location>
</feature>
<dbReference type="RefSeq" id="WP_048362110.1">
    <property type="nucleotide sequence ID" value="NZ_FNUD01000002.1"/>
</dbReference>
<protein>
    <submittedName>
        <fullName evidence="7">O-acetylserine/cysteine efflux transporter</fullName>
    </submittedName>
</protein>
<dbReference type="PATRIC" id="fig|882211.3.peg.4522"/>
<sequence>MQKKHLTLAVLVTAIWGLNFPVTKLGLAAIDPLLLTALRFTLAALPWVFFVKRPPIAIKWLAAYGLIFGVAMWALINLGIEWGVPPGTAALLIQFSAFFTMGWGVLLFREHLSLRQMLGMGLAVLGLVSIILASPGHGTTLGYGLLLVSAFSWSVGNVIIKQSKVREMFAFVVWASVFPPIPLLALTWLAHGTAPFAALATQFEWVAVFSLLFQVYAATHFCYWGWNLLLREYPVSTVAPLSLLIPVFGIAGSMLMLGHRVGFSEGVSMVLILSALAVGFVKGPGLSPRFQLPVWSGRRKSARRFSSLDDR</sequence>
<gene>
    <name evidence="7" type="ORF">SAMN04489800_0153</name>
</gene>
<evidence type="ECO:0000256" key="3">
    <source>
        <dbReference type="ARBA" id="ARBA00022989"/>
    </source>
</evidence>
<feature type="transmembrane region" description="Helical" evidence="5">
    <location>
        <begin position="169"/>
        <end position="191"/>
    </location>
</feature>
<keyword evidence="2 5" id="KW-0812">Transmembrane</keyword>
<dbReference type="OrthoDB" id="7158585at2"/>
<keyword evidence="4 5" id="KW-0472">Membrane</keyword>
<accession>A0A0J6FY96</accession>
<evidence type="ECO:0000313" key="8">
    <source>
        <dbReference type="Proteomes" id="UP000183613"/>
    </source>
</evidence>
<feature type="transmembrane region" description="Helical" evidence="5">
    <location>
        <begin position="33"/>
        <end position="51"/>
    </location>
</feature>
<comment type="subcellular location">
    <subcellularLocation>
        <location evidence="1">Membrane</location>
        <topology evidence="1">Multi-pass membrane protein</topology>
    </subcellularLocation>
</comment>
<dbReference type="AlphaFoldDB" id="A0A0J6FY96"/>
<evidence type="ECO:0000313" key="7">
    <source>
        <dbReference type="EMBL" id="SEE18599.1"/>
    </source>
</evidence>
<dbReference type="Pfam" id="PF00892">
    <property type="entry name" value="EamA"/>
    <property type="match status" value="2"/>
</dbReference>
<feature type="transmembrane region" description="Helical" evidence="5">
    <location>
        <begin position="58"/>
        <end position="76"/>
    </location>
</feature>